<protein>
    <recommendedName>
        <fullName evidence="8">7,8-dihydroneopterin aldolase</fullName>
        <ecNumber evidence="8">4.1.2.25</ecNumber>
    </recommendedName>
</protein>
<dbReference type="SUPFAM" id="SSF55620">
    <property type="entry name" value="Tetrahydrobiopterin biosynthesis enzymes-like"/>
    <property type="match status" value="1"/>
</dbReference>
<comment type="catalytic activity">
    <reaction evidence="2 8">
        <text>7,8-dihydroneopterin = 6-hydroxymethyl-7,8-dihydropterin + glycolaldehyde</text>
        <dbReference type="Rhea" id="RHEA:10540"/>
        <dbReference type="ChEBI" id="CHEBI:17001"/>
        <dbReference type="ChEBI" id="CHEBI:17071"/>
        <dbReference type="ChEBI" id="CHEBI:44841"/>
        <dbReference type="EC" id="4.1.2.25"/>
    </reaction>
</comment>
<feature type="domain" description="Dihydroneopterin aldolase/epimerase" evidence="9">
    <location>
        <begin position="8"/>
        <end position="117"/>
    </location>
</feature>
<evidence type="ECO:0000259" key="9">
    <source>
        <dbReference type="SMART" id="SM00905"/>
    </source>
</evidence>
<reference evidence="10 11" key="1">
    <citation type="submission" date="2009-01" db="EMBL/GenBank/DDBJ databases">
        <authorList>
            <person name="Fulton L."/>
            <person name="Clifton S."/>
            <person name="Chinwalla A.T."/>
            <person name="Mitreva M."/>
            <person name="Sodergren E."/>
            <person name="Weinstock G."/>
            <person name="Clifton S."/>
            <person name="Dooling D.J."/>
            <person name="Fulton B."/>
            <person name="Minx P."/>
            <person name="Pepin K.H."/>
            <person name="Johnson M."/>
            <person name="Bhonagiri V."/>
            <person name="Nash W.E."/>
            <person name="Mardis E.R."/>
            <person name="Wilson R.K."/>
        </authorList>
    </citation>
    <scope>NUCLEOTIDE SEQUENCE [LARGE SCALE GENOMIC DNA]</scope>
    <source>
        <strain evidence="10 11">NRL30031/H210</strain>
    </source>
</reference>
<dbReference type="GO" id="GO:0004150">
    <property type="term" value="F:dihydroneopterin aldolase activity"/>
    <property type="evidence" value="ECO:0007669"/>
    <property type="project" value="UniProtKB-UniRule"/>
</dbReference>
<organism evidence="10 11">
    <name type="scientific">Neisseria flavescens NRL30031/H210</name>
    <dbReference type="NCBI Taxonomy" id="546264"/>
    <lineage>
        <taxon>Bacteria</taxon>
        <taxon>Pseudomonadati</taxon>
        <taxon>Pseudomonadota</taxon>
        <taxon>Betaproteobacteria</taxon>
        <taxon>Neisseriales</taxon>
        <taxon>Neisseriaceae</taxon>
        <taxon>Neisseria</taxon>
    </lineage>
</organism>
<evidence type="ECO:0000256" key="8">
    <source>
        <dbReference type="RuleBase" id="RU362079"/>
    </source>
</evidence>
<accession>C0EL13</accession>
<keyword evidence="11" id="KW-1185">Reference proteome</keyword>
<evidence type="ECO:0000256" key="3">
    <source>
        <dbReference type="ARBA" id="ARBA00005013"/>
    </source>
</evidence>
<dbReference type="InterPro" id="IPR043133">
    <property type="entry name" value="GTP-CH-I_C/QueF"/>
</dbReference>
<keyword evidence="7 8" id="KW-0456">Lyase</keyword>
<name>C0EL13_NEIFL</name>
<gene>
    <name evidence="10" type="primary">folB</name>
    <name evidence="10" type="ORF">NEIFLAOT_00618</name>
</gene>
<dbReference type="InterPro" id="IPR006157">
    <property type="entry name" value="FolB_dom"/>
</dbReference>
<evidence type="ECO:0000313" key="10">
    <source>
        <dbReference type="EMBL" id="EEG34233.1"/>
    </source>
</evidence>
<dbReference type="GO" id="GO:0016853">
    <property type="term" value="F:isomerase activity"/>
    <property type="evidence" value="ECO:0007669"/>
    <property type="project" value="UniProtKB-KW"/>
</dbReference>
<proteinExistence type="inferred from homology"/>
<evidence type="ECO:0000313" key="11">
    <source>
        <dbReference type="Proteomes" id="UP000004457"/>
    </source>
</evidence>
<dbReference type="InterPro" id="IPR006156">
    <property type="entry name" value="Dihydroneopterin_aldolase"/>
</dbReference>
<dbReference type="GO" id="GO:0046656">
    <property type="term" value="P:folic acid biosynthetic process"/>
    <property type="evidence" value="ECO:0007669"/>
    <property type="project" value="UniProtKB-UniRule"/>
</dbReference>
<dbReference type="GO" id="GO:0046654">
    <property type="term" value="P:tetrahydrofolate biosynthetic process"/>
    <property type="evidence" value="ECO:0007669"/>
    <property type="project" value="UniProtKB-UniRule"/>
</dbReference>
<dbReference type="NCBIfam" id="TIGR00526">
    <property type="entry name" value="folB_dom"/>
    <property type="match status" value="1"/>
</dbReference>
<evidence type="ECO:0000256" key="7">
    <source>
        <dbReference type="ARBA" id="ARBA00023239"/>
    </source>
</evidence>
<dbReference type="GO" id="GO:0005737">
    <property type="term" value="C:cytoplasm"/>
    <property type="evidence" value="ECO:0007669"/>
    <property type="project" value="TreeGrafter"/>
</dbReference>
<dbReference type="EC" id="4.1.2.25" evidence="8"/>
<comment type="function">
    <text evidence="8">Catalyzes the conversion of 7,8-dihydroneopterin to 6-hydroxymethyl-7,8-dihydropterin.</text>
</comment>
<comment type="similarity">
    <text evidence="4 8">Belongs to the DHNA family.</text>
</comment>
<dbReference type="FunFam" id="3.30.1130.10:FF:000002">
    <property type="entry name" value="7,8-dihydroneopterin aldolase"/>
    <property type="match status" value="1"/>
</dbReference>
<dbReference type="UniPathway" id="UPA00077">
    <property type="reaction ID" value="UER00154"/>
</dbReference>
<evidence type="ECO:0000256" key="2">
    <source>
        <dbReference type="ARBA" id="ARBA00001353"/>
    </source>
</evidence>
<evidence type="ECO:0000256" key="4">
    <source>
        <dbReference type="ARBA" id="ARBA00005708"/>
    </source>
</evidence>
<comment type="catalytic activity">
    <reaction evidence="1">
        <text>7,8-dihydroneopterin = 7,8-dihydromonapterin</text>
        <dbReference type="Rhea" id="RHEA:45328"/>
        <dbReference type="ChEBI" id="CHEBI:17001"/>
        <dbReference type="ChEBI" id="CHEBI:71175"/>
        <dbReference type="EC" id="5.1.99.8"/>
    </reaction>
</comment>
<dbReference type="PANTHER" id="PTHR42844:SF1">
    <property type="entry name" value="DIHYDRONEOPTERIN ALDOLASE 1-RELATED"/>
    <property type="match status" value="1"/>
</dbReference>
<dbReference type="AlphaFoldDB" id="C0EL13"/>
<dbReference type="PANTHER" id="PTHR42844">
    <property type="entry name" value="DIHYDRONEOPTERIN ALDOLASE 1-RELATED"/>
    <property type="match status" value="1"/>
</dbReference>
<comment type="caution">
    <text evidence="10">The sequence shown here is derived from an EMBL/GenBank/DDBJ whole genome shotgun (WGS) entry which is preliminary data.</text>
</comment>
<dbReference type="EMBL" id="ACEN01000016">
    <property type="protein sequence ID" value="EEG34233.1"/>
    <property type="molecule type" value="Genomic_DNA"/>
</dbReference>
<sequence length="120" mass="13713">MDRQMDKIFLYGMKADTLIGVYDWERERKQTLILDLEISVPERTGTSDNIGDTIHYGEVCEVVRRSLAEQDFLLLETLAEHIAQLILNDFGAAKVRVRIVKPGILPDVAQVGIEIERTRE</sequence>
<keyword evidence="5 8" id="KW-0289">Folate biosynthesis</keyword>
<evidence type="ECO:0000256" key="5">
    <source>
        <dbReference type="ARBA" id="ARBA00022909"/>
    </source>
</evidence>
<dbReference type="NCBIfam" id="TIGR00525">
    <property type="entry name" value="folB"/>
    <property type="match status" value="1"/>
</dbReference>
<keyword evidence="6" id="KW-0413">Isomerase</keyword>
<evidence type="ECO:0000256" key="6">
    <source>
        <dbReference type="ARBA" id="ARBA00023235"/>
    </source>
</evidence>
<dbReference type="eggNOG" id="COG1539">
    <property type="taxonomic scope" value="Bacteria"/>
</dbReference>
<dbReference type="Gene3D" id="3.30.1130.10">
    <property type="match status" value="1"/>
</dbReference>
<evidence type="ECO:0000256" key="1">
    <source>
        <dbReference type="ARBA" id="ARBA00000693"/>
    </source>
</evidence>
<dbReference type="SMART" id="SM00905">
    <property type="entry name" value="FolB"/>
    <property type="match status" value="1"/>
</dbReference>
<comment type="pathway">
    <text evidence="3 8">Cofactor biosynthesis; tetrahydrofolate biosynthesis; 2-amino-4-hydroxy-6-hydroxymethyl-7,8-dihydropteridine diphosphate from 7,8-dihydroneopterin triphosphate: step 3/4.</text>
</comment>
<dbReference type="Proteomes" id="UP000004457">
    <property type="component" value="Unassembled WGS sequence"/>
</dbReference>
<dbReference type="Pfam" id="PF02152">
    <property type="entry name" value="FolB"/>
    <property type="match status" value="1"/>
</dbReference>